<dbReference type="AlphaFoldDB" id="A0A9P1BKU8"/>
<proteinExistence type="predicted"/>
<evidence type="ECO:0000313" key="2">
    <source>
        <dbReference type="EMBL" id="CAL1128587.1"/>
    </source>
</evidence>
<evidence type="ECO:0000313" key="3">
    <source>
        <dbReference type="EMBL" id="CAL4762524.1"/>
    </source>
</evidence>
<keyword evidence="4" id="KW-1185">Reference proteome</keyword>
<gene>
    <name evidence="1" type="ORF">C1SCF055_LOCUS3559</name>
</gene>
<comment type="caution">
    <text evidence="1">The sequence shown here is derived from an EMBL/GenBank/DDBJ whole genome shotgun (WGS) entry which is preliminary data.</text>
</comment>
<dbReference type="EMBL" id="CAMXCT030000189">
    <property type="protein sequence ID" value="CAL4762524.1"/>
    <property type="molecule type" value="Genomic_DNA"/>
</dbReference>
<dbReference type="Proteomes" id="UP001152797">
    <property type="component" value="Unassembled WGS sequence"/>
</dbReference>
<evidence type="ECO:0000313" key="1">
    <source>
        <dbReference type="EMBL" id="CAI3975212.1"/>
    </source>
</evidence>
<name>A0A9P1BKU8_9DINO</name>
<accession>A0A9P1BKU8</accession>
<reference evidence="1" key="1">
    <citation type="submission" date="2022-10" db="EMBL/GenBank/DDBJ databases">
        <authorList>
            <person name="Chen Y."/>
            <person name="Dougan E. K."/>
            <person name="Chan C."/>
            <person name="Rhodes N."/>
            <person name="Thang M."/>
        </authorList>
    </citation>
    <scope>NUCLEOTIDE SEQUENCE</scope>
</reference>
<organism evidence="1">
    <name type="scientific">Cladocopium goreaui</name>
    <dbReference type="NCBI Taxonomy" id="2562237"/>
    <lineage>
        <taxon>Eukaryota</taxon>
        <taxon>Sar</taxon>
        <taxon>Alveolata</taxon>
        <taxon>Dinophyceae</taxon>
        <taxon>Suessiales</taxon>
        <taxon>Symbiodiniaceae</taxon>
        <taxon>Cladocopium</taxon>
    </lineage>
</organism>
<dbReference type="EMBL" id="CAMXCT010000189">
    <property type="protein sequence ID" value="CAI3975212.1"/>
    <property type="molecule type" value="Genomic_DNA"/>
</dbReference>
<dbReference type="EMBL" id="CAMXCT020000189">
    <property type="protein sequence ID" value="CAL1128587.1"/>
    <property type="molecule type" value="Genomic_DNA"/>
</dbReference>
<evidence type="ECO:0000313" key="4">
    <source>
        <dbReference type="Proteomes" id="UP001152797"/>
    </source>
</evidence>
<sequence>MYLAYVEPKSLPWTSDTPPDDFPDLSKEKCDAMLDLVKLWDANGLVMFRKVAPTFTWQQCSIRFFNNYKNEAADRMIGDRPFKIGSEPDFRGCPELSRLLNCGDHLGVEFATGSHRNYFKDFGLLPDHEELRSDKVFRGDRRVQELVIDDFYAVGVFPTGNALDAVDMNDASAEGSALPCFRKAQAAYQVAGLLGSSDKDIVDECKAKVTGCELDSSPHTRSLGLTLLAAPAKKRLA</sequence>
<protein>
    <submittedName>
        <fullName evidence="3">Alpha-1,3-glucan synthase</fullName>
    </submittedName>
</protein>
<reference evidence="2" key="2">
    <citation type="submission" date="2024-04" db="EMBL/GenBank/DDBJ databases">
        <authorList>
            <person name="Chen Y."/>
            <person name="Shah S."/>
            <person name="Dougan E. K."/>
            <person name="Thang M."/>
            <person name="Chan C."/>
        </authorList>
    </citation>
    <scope>NUCLEOTIDE SEQUENCE [LARGE SCALE GENOMIC DNA]</scope>
</reference>